<dbReference type="OrthoDB" id="10385992at2759"/>
<sequence>MGEIRYLEFPLETEGVKFLAIRICKNIASVPSSGHLSTQPPDAVVTLVPAAGAPKEGEWWLEKTGTSWVFLNEGLFPERSGAYELVTTGYEKTAYLKPSPPATTWNKWFGQMFVGAISWFLSIPPGRQEIIYRDAPLCTVASHSHENQKISANGIEAVVSKNVEVVPKLTDQVLTHWVTITSKDADTFDPEGKIGKMKHEDLYKTHPKGRREM</sequence>
<dbReference type="InParanoid" id="A0A165ULG0"/>
<evidence type="ECO:0000313" key="2">
    <source>
        <dbReference type="Proteomes" id="UP000076761"/>
    </source>
</evidence>
<organism evidence="1 2">
    <name type="scientific">Neolentinus lepideus HHB14362 ss-1</name>
    <dbReference type="NCBI Taxonomy" id="1314782"/>
    <lineage>
        <taxon>Eukaryota</taxon>
        <taxon>Fungi</taxon>
        <taxon>Dikarya</taxon>
        <taxon>Basidiomycota</taxon>
        <taxon>Agaricomycotina</taxon>
        <taxon>Agaricomycetes</taxon>
        <taxon>Gloeophyllales</taxon>
        <taxon>Gloeophyllaceae</taxon>
        <taxon>Neolentinus</taxon>
    </lineage>
</organism>
<dbReference type="Proteomes" id="UP000076761">
    <property type="component" value="Unassembled WGS sequence"/>
</dbReference>
<name>A0A165ULG0_9AGAM</name>
<reference evidence="1 2" key="1">
    <citation type="journal article" date="2016" name="Mol. Biol. Evol.">
        <title>Comparative Genomics of Early-Diverging Mushroom-Forming Fungi Provides Insights into the Origins of Lignocellulose Decay Capabilities.</title>
        <authorList>
            <person name="Nagy L.G."/>
            <person name="Riley R."/>
            <person name="Tritt A."/>
            <person name="Adam C."/>
            <person name="Daum C."/>
            <person name="Floudas D."/>
            <person name="Sun H."/>
            <person name="Yadav J.S."/>
            <person name="Pangilinan J."/>
            <person name="Larsson K.H."/>
            <person name="Matsuura K."/>
            <person name="Barry K."/>
            <person name="Labutti K."/>
            <person name="Kuo R."/>
            <person name="Ohm R.A."/>
            <person name="Bhattacharya S.S."/>
            <person name="Shirouzu T."/>
            <person name="Yoshinaga Y."/>
            <person name="Martin F.M."/>
            <person name="Grigoriev I.V."/>
            <person name="Hibbett D.S."/>
        </authorList>
    </citation>
    <scope>NUCLEOTIDE SEQUENCE [LARGE SCALE GENOMIC DNA]</scope>
    <source>
        <strain evidence="1 2">HHB14362 ss-1</strain>
    </source>
</reference>
<gene>
    <name evidence="1" type="ORF">NEOLEDRAFT_916212</name>
</gene>
<proteinExistence type="predicted"/>
<dbReference type="AlphaFoldDB" id="A0A165ULG0"/>
<keyword evidence="2" id="KW-1185">Reference proteome</keyword>
<dbReference type="EMBL" id="KV425558">
    <property type="protein sequence ID" value="KZT28349.1"/>
    <property type="molecule type" value="Genomic_DNA"/>
</dbReference>
<accession>A0A165ULG0</accession>
<protein>
    <submittedName>
        <fullName evidence="1">Uncharacterized protein</fullName>
    </submittedName>
</protein>
<evidence type="ECO:0000313" key="1">
    <source>
        <dbReference type="EMBL" id="KZT28349.1"/>
    </source>
</evidence>